<keyword evidence="3" id="KW-1185">Reference proteome</keyword>
<gene>
    <name evidence="2" type="ORF">K432DRAFT_271195</name>
</gene>
<sequence length="57" mass="5696">LDVIRARLGISWATAAVGMLIGAPIAAALADFGNDDVFVNAQAFSGAVIAAAVILLI</sequence>
<evidence type="ECO:0000313" key="2">
    <source>
        <dbReference type="EMBL" id="OCK72761.1"/>
    </source>
</evidence>
<evidence type="ECO:0000313" key="3">
    <source>
        <dbReference type="Proteomes" id="UP000250266"/>
    </source>
</evidence>
<dbReference type="AlphaFoldDB" id="A0A8E2DWD5"/>
<evidence type="ECO:0000256" key="1">
    <source>
        <dbReference type="SAM" id="Phobius"/>
    </source>
</evidence>
<name>A0A8E2DWD5_9PEZI</name>
<keyword evidence="1" id="KW-0812">Transmembrane</keyword>
<feature type="non-terminal residue" evidence="2">
    <location>
        <position position="57"/>
    </location>
</feature>
<feature type="transmembrane region" description="Helical" evidence="1">
    <location>
        <begin position="38"/>
        <end position="56"/>
    </location>
</feature>
<feature type="transmembrane region" description="Helical" evidence="1">
    <location>
        <begin position="12"/>
        <end position="32"/>
    </location>
</feature>
<protein>
    <submittedName>
        <fullName evidence="2">Uncharacterized protein</fullName>
    </submittedName>
</protein>
<reference evidence="2 3" key="1">
    <citation type="journal article" date="2016" name="Nat. Commun.">
        <title>Ectomycorrhizal ecology is imprinted in the genome of the dominant symbiotic fungus Cenococcum geophilum.</title>
        <authorList>
            <consortium name="DOE Joint Genome Institute"/>
            <person name="Peter M."/>
            <person name="Kohler A."/>
            <person name="Ohm R.A."/>
            <person name="Kuo A."/>
            <person name="Krutzmann J."/>
            <person name="Morin E."/>
            <person name="Arend M."/>
            <person name="Barry K.W."/>
            <person name="Binder M."/>
            <person name="Choi C."/>
            <person name="Clum A."/>
            <person name="Copeland A."/>
            <person name="Grisel N."/>
            <person name="Haridas S."/>
            <person name="Kipfer T."/>
            <person name="LaButti K."/>
            <person name="Lindquist E."/>
            <person name="Lipzen A."/>
            <person name="Maire R."/>
            <person name="Meier B."/>
            <person name="Mihaltcheva S."/>
            <person name="Molinier V."/>
            <person name="Murat C."/>
            <person name="Poggeler S."/>
            <person name="Quandt C.A."/>
            <person name="Sperisen C."/>
            <person name="Tritt A."/>
            <person name="Tisserant E."/>
            <person name="Crous P.W."/>
            <person name="Henrissat B."/>
            <person name="Nehls U."/>
            <person name="Egli S."/>
            <person name="Spatafora J.W."/>
            <person name="Grigoriev I.V."/>
            <person name="Martin F.M."/>
        </authorList>
    </citation>
    <scope>NUCLEOTIDE SEQUENCE [LARGE SCALE GENOMIC DNA]</scope>
    <source>
        <strain evidence="2 3">CBS 459.81</strain>
    </source>
</reference>
<feature type="non-terminal residue" evidence="2">
    <location>
        <position position="1"/>
    </location>
</feature>
<dbReference type="Proteomes" id="UP000250266">
    <property type="component" value="Unassembled WGS sequence"/>
</dbReference>
<proteinExistence type="predicted"/>
<accession>A0A8E2DWD5</accession>
<keyword evidence="1" id="KW-1133">Transmembrane helix</keyword>
<keyword evidence="1" id="KW-0472">Membrane</keyword>
<dbReference type="EMBL" id="KV746637">
    <property type="protein sequence ID" value="OCK72761.1"/>
    <property type="molecule type" value="Genomic_DNA"/>
</dbReference>
<organism evidence="2 3">
    <name type="scientific">Lepidopterella palustris CBS 459.81</name>
    <dbReference type="NCBI Taxonomy" id="1314670"/>
    <lineage>
        <taxon>Eukaryota</taxon>
        <taxon>Fungi</taxon>
        <taxon>Dikarya</taxon>
        <taxon>Ascomycota</taxon>
        <taxon>Pezizomycotina</taxon>
        <taxon>Dothideomycetes</taxon>
        <taxon>Pleosporomycetidae</taxon>
        <taxon>Mytilinidiales</taxon>
        <taxon>Argynnaceae</taxon>
        <taxon>Lepidopterella</taxon>
    </lineage>
</organism>